<feature type="domain" description="5'-Nucleotidase C-terminal" evidence="4">
    <location>
        <begin position="22"/>
        <end position="95"/>
    </location>
</feature>
<proteinExistence type="inferred from homology"/>
<evidence type="ECO:0000259" key="4">
    <source>
        <dbReference type="Pfam" id="PF02872"/>
    </source>
</evidence>
<evidence type="ECO:0000256" key="1">
    <source>
        <dbReference type="ARBA" id="ARBA00006654"/>
    </source>
</evidence>
<evidence type="ECO:0000313" key="7">
    <source>
        <dbReference type="Proteomes" id="UP000015101"/>
    </source>
</evidence>
<keyword evidence="2" id="KW-0175">Coiled coil</keyword>
<organism evidence="6 7">
    <name type="scientific">Helobdella robusta</name>
    <name type="common">Californian leech</name>
    <dbReference type="NCBI Taxonomy" id="6412"/>
    <lineage>
        <taxon>Eukaryota</taxon>
        <taxon>Metazoa</taxon>
        <taxon>Spiralia</taxon>
        <taxon>Lophotrochozoa</taxon>
        <taxon>Annelida</taxon>
        <taxon>Clitellata</taxon>
        <taxon>Hirudinea</taxon>
        <taxon>Rhynchobdellida</taxon>
        <taxon>Glossiphoniidae</taxon>
        <taxon>Helobdella</taxon>
    </lineage>
</organism>
<dbReference type="SUPFAM" id="SSF55816">
    <property type="entry name" value="5'-nucleotidase (syn. UDP-sugar hydrolase), C-terminal domain"/>
    <property type="match status" value="1"/>
</dbReference>
<accession>T1EYN8</accession>
<dbReference type="CTD" id="20201688"/>
<name>T1EYN8_HELRO</name>
<reference evidence="5 7" key="2">
    <citation type="journal article" date="2013" name="Nature">
        <title>Insights into bilaterian evolution from three spiralian genomes.</title>
        <authorList>
            <person name="Simakov O."/>
            <person name="Marletaz F."/>
            <person name="Cho S.J."/>
            <person name="Edsinger-Gonzales E."/>
            <person name="Havlak P."/>
            <person name="Hellsten U."/>
            <person name="Kuo D.H."/>
            <person name="Larsson T."/>
            <person name="Lv J."/>
            <person name="Arendt D."/>
            <person name="Savage R."/>
            <person name="Osoegawa K."/>
            <person name="de Jong P."/>
            <person name="Grimwood J."/>
            <person name="Chapman J.A."/>
            <person name="Shapiro H."/>
            <person name="Aerts A."/>
            <person name="Otillar R.P."/>
            <person name="Terry A.Y."/>
            <person name="Boore J.L."/>
            <person name="Grigoriev I.V."/>
            <person name="Lindberg D.R."/>
            <person name="Seaver E.C."/>
            <person name="Weisblat D.A."/>
            <person name="Putnam N.H."/>
            <person name="Rokhsar D.S."/>
        </authorList>
    </citation>
    <scope>NUCLEOTIDE SEQUENCE</scope>
</reference>
<dbReference type="Pfam" id="PF02872">
    <property type="entry name" value="5_nucleotid_C"/>
    <property type="match status" value="1"/>
</dbReference>
<dbReference type="Gene3D" id="3.90.780.10">
    <property type="entry name" value="5'-Nucleotidase, C-terminal domain"/>
    <property type="match status" value="1"/>
</dbReference>
<dbReference type="Proteomes" id="UP000015101">
    <property type="component" value="Unassembled WGS sequence"/>
</dbReference>
<dbReference type="STRING" id="6412.T1EYN8"/>
<dbReference type="EMBL" id="KB095812">
    <property type="protein sequence ID" value="ESO11818.1"/>
    <property type="molecule type" value="Genomic_DNA"/>
</dbReference>
<dbReference type="GO" id="GO:0009166">
    <property type="term" value="P:nucleotide catabolic process"/>
    <property type="evidence" value="ECO:0007669"/>
    <property type="project" value="InterPro"/>
</dbReference>
<reference evidence="7" key="1">
    <citation type="submission" date="2012-12" db="EMBL/GenBank/DDBJ databases">
        <authorList>
            <person name="Hellsten U."/>
            <person name="Grimwood J."/>
            <person name="Chapman J.A."/>
            <person name="Shapiro H."/>
            <person name="Aerts A."/>
            <person name="Otillar R.P."/>
            <person name="Terry A.Y."/>
            <person name="Boore J.L."/>
            <person name="Simakov O."/>
            <person name="Marletaz F."/>
            <person name="Cho S.-J."/>
            <person name="Edsinger-Gonzales E."/>
            <person name="Havlak P."/>
            <person name="Kuo D.-H."/>
            <person name="Larsson T."/>
            <person name="Lv J."/>
            <person name="Arendt D."/>
            <person name="Savage R."/>
            <person name="Osoegawa K."/>
            <person name="de Jong P."/>
            <person name="Lindberg D.R."/>
            <person name="Seaver E.C."/>
            <person name="Weisblat D.A."/>
            <person name="Putnam N.H."/>
            <person name="Grigoriev I.V."/>
            <person name="Rokhsar D.S."/>
        </authorList>
    </citation>
    <scope>NUCLEOTIDE SEQUENCE</scope>
</reference>
<evidence type="ECO:0000313" key="6">
    <source>
        <dbReference type="EnsemblMetazoa" id="HelroP166870"/>
    </source>
</evidence>
<dbReference type="eggNOG" id="KOG4419">
    <property type="taxonomic scope" value="Eukaryota"/>
</dbReference>
<evidence type="ECO:0000313" key="5">
    <source>
        <dbReference type="EMBL" id="ESO11818.1"/>
    </source>
</evidence>
<evidence type="ECO:0000256" key="2">
    <source>
        <dbReference type="SAM" id="Coils"/>
    </source>
</evidence>
<dbReference type="InterPro" id="IPR006179">
    <property type="entry name" value="5_nucleotidase/apyrase"/>
</dbReference>
<dbReference type="AlphaFoldDB" id="T1EYN8"/>
<dbReference type="InterPro" id="IPR036907">
    <property type="entry name" value="5'-Nucleotdase_C_sf"/>
</dbReference>
<dbReference type="KEGG" id="hro:HELRODRAFT_166870"/>
<protein>
    <recommendedName>
        <fullName evidence="4">5'-Nucleotidase C-terminal domain-containing protein</fullName>
    </recommendedName>
</protein>
<dbReference type="PANTHER" id="PTHR11575">
    <property type="entry name" value="5'-NUCLEOTIDASE-RELATED"/>
    <property type="match status" value="1"/>
</dbReference>
<feature type="region of interest" description="Disordered" evidence="3">
    <location>
        <begin position="110"/>
        <end position="133"/>
    </location>
</feature>
<reference evidence="6" key="3">
    <citation type="submission" date="2015-06" db="UniProtKB">
        <authorList>
            <consortium name="EnsemblMetazoa"/>
        </authorList>
    </citation>
    <scope>IDENTIFICATION</scope>
</reference>
<dbReference type="PANTHER" id="PTHR11575:SF48">
    <property type="entry name" value="5'-NUCLEOTIDASE"/>
    <property type="match status" value="1"/>
</dbReference>
<dbReference type="RefSeq" id="XP_009010306.1">
    <property type="nucleotide sequence ID" value="XM_009012058.1"/>
</dbReference>
<dbReference type="HOGENOM" id="CLU_1039281_0_0_1"/>
<feature type="coiled-coil region" evidence="2">
    <location>
        <begin position="160"/>
        <end position="195"/>
    </location>
</feature>
<evidence type="ECO:0000256" key="3">
    <source>
        <dbReference type="SAM" id="MobiDB-lite"/>
    </source>
</evidence>
<dbReference type="InParanoid" id="T1EYN8"/>
<dbReference type="GeneID" id="20201688"/>
<gene>
    <name evidence="6" type="primary">20201688</name>
    <name evidence="5" type="ORF">HELRODRAFT_166870</name>
</gene>
<sequence>MAARFLGGFVIWVDSRFLLLNNLFKESSLGNFITDIISTGIKCDGVILNSGEFRSNRIHQAGPFTYKDMFAILPMMDSLVVFQMTGQFSKRELTSRSTAYPHFSRREATLRSTNDTSIQQTDNTSAVNEASARSSEDNVTAGVHIRSNRYISETIIIFICRQHEEEEGKLRMNLAEEKAKQKEEERKSRLMLEEERKSRLMLEEVERKWRMKLEEEDRRIRREVGIRKMELNEASARSSEDNVTAGVHIRSYRYISGTIIIFIVGNSC</sequence>
<dbReference type="InterPro" id="IPR008334">
    <property type="entry name" value="5'-Nucleotdase_C"/>
</dbReference>
<comment type="similarity">
    <text evidence="1">Belongs to the 5'-nucleotidase family.</text>
</comment>
<dbReference type="EnsemblMetazoa" id="HelroT166870">
    <property type="protein sequence ID" value="HelroP166870"/>
    <property type="gene ID" value="HelroG166870"/>
</dbReference>
<keyword evidence="7" id="KW-1185">Reference proteome</keyword>
<dbReference type="GO" id="GO:0016787">
    <property type="term" value="F:hydrolase activity"/>
    <property type="evidence" value="ECO:0007669"/>
    <property type="project" value="InterPro"/>
</dbReference>
<dbReference type="EMBL" id="AMQM01002583">
    <property type="status" value="NOT_ANNOTATED_CDS"/>
    <property type="molecule type" value="Genomic_DNA"/>
</dbReference>